<protein>
    <submittedName>
        <fullName evidence="12">Putative iron-siderophore ABC transporter ATP-binding protein</fullName>
    </submittedName>
</protein>
<gene>
    <name evidence="12" type="ORF">KILIM_014_00650</name>
</gene>
<keyword evidence="13" id="KW-1185">Reference proteome</keyword>
<feature type="domain" description="ABC transporter" evidence="11">
    <location>
        <begin position="3"/>
        <end position="242"/>
    </location>
</feature>
<dbReference type="GO" id="GO:0016887">
    <property type="term" value="F:ATP hydrolysis activity"/>
    <property type="evidence" value="ECO:0007669"/>
    <property type="project" value="InterPro"/>
</dbReference>
<dbReference type="EMBL" id="BAHD01000014">
    <property type="protein sequence ID" value="GAB94929.1"/>
    <property type="molecule type" value="Genomic_DNA"/>
</dbReference>
<dbReference type="GO" id="GO:0006826">
    <property type="term" value="P:iron ion transport"/>
    <property type="evidence" value="ECO:0007669"/>
    <property type="project" value="UniProtKB-KW"/>
</dbReference>
<feature type="region of interest" description="Disordered" evidence="10">
    <location>
        <begin position="263"/>
        <end position="284"/>
    </location>
</feature>
<dbReference type="InterPro" id="IPR027417">
    <property type="entry name" value="P-loop_NTPase"/>
</dbReference>
<keyword evidence="3" id="KW-1003">Cell membrane</keyword>
<evidence type="ECO:0000256" key="9">
    <source>
        <dbReference type="ARBA" id="ARBA00023136"/>
    </source>
</evidence>
<keyword evidence="6 12" id="KW-0067">ATP-binding</keyword>
<dbReference type="eggNOG" id="COG1120">
    <property type="taxonomic scope" value="Bacteria"/>
</dbReference>
<dbReference type="PANTHER" id="PTHR42771">
    <property type="entry name" value="IRON(3+)-HYDROXAMATE IMPORT ATP-BINDING PROTEIN FHUC"/>
    <property type="match status" value="1"/>
</dbReference>
<comment type="subcellular location">
    <subcellularLocation>
        <location evidence="1">Cell membrane</location>
        <topology evidence="1">Peripheral membrane protein</topology>
    </subcellularLocation>
</comment>
<evidence type="ECO:0000256" key="2">
    <source>
        <dbReference type="ARBA" id="ARBA00022448"/>
    </source>
</evidence>
<evidence type="ECO:0000256" key="5">
    <source>
        <dbReference type="ARBA" id="ARBA00022741"/>
    </source>
</evidence>
<evidence type="ECO:0000256" key="1">
    <source>
        <dbReference type="ARBA" id="ARBA00004202"/>
    </source>
</evidence>
<organism evidence="12 13">
    <name type="scientific">Kineosphaera limosa NBRC 100340</name>
    <dbReference type="NCBI Taxonomy" id="1184609"/>
    <lineage>
        <taxon>Bacteria</taxon>
        <taxon>Bacillati</taxon>
        <taxon>Actinomycetota</taxon>
        <taxon>Actinomycetes</taxon>
        <taxon>Micrococcales</taxon>
        <taxon>Dermatophilaceae</taxon>
        <taxon>Kineosphaera</taxon>
    </lineage>
</organism>
<dbReference type="InterPro" id="IPR003593">
    <property type="entry name" value="AAA+_ATPase"/>
</dbReference>
<evidence type="ECO:0000313" key="13">
    <source>
        <dbReference type="Proteomes" id="UP000008366"/>
    </source>
</evidence>
<evidence type="ECO:0000256" key="10">
    <source>
        <dbReference type="SAM" id="MobiDB-lite"/>
    </source>
</evidence>
<dbReference type="PROSITE" id="PS00211">
    <property type="entry name" value="ABC_TRANSPORTER_1"/>
    <property type="match status" value="1"/>
</dbReference>
<dbReference type="STRING" id="1184609.KILIM_014_00650"/>
<reference evidence="12 13" key="1">
    <citation type="submission" date="2012-08" db="EMBL/GenBank/DDBJ databases">
        <title>Whole genome shotgun sequence of Kineosphaera limosa NBRC 100340.</title>
        <authorList>
            <person name="Yoshida I."/>
            <person name="Isaki S."/>
            <person name="Hosoyama A."/>
            <person name="Tsuchikane K."/>
            <person name="Katsumata H."/>
            <person name="Ando Y."/>
            <person name="Ohji S."/>
            <person name="Hamada M."/>
            <person name="Tamura T."/>
            <person name="Yamazoe A."/>
            <person name="Yamazaki S."/>
            <person name="Fujita N."/>
        </authorList>
    </citation>
    <scope>NUCLEOTIDE SEQUENCE [LARGE SCALE GENOMIC DNA]</scope>
    <source>
        <strain evidence="12 13">NBRC 100340</strain>
    </source>
</reference>
<dbReference type="SUPFAM" id="SSF52540">
    <property type="entry name" value="P-loop containing nucleoside triphosphate hydrolases"/>
    <property type="match status" value="1"/>
</dbReference>
<evidence type="ECO:0000256" key="4">
    <source>
        <dbReference type="ARBA" id="ARBA00022496"/>
    </source>
</evidence>
<dbReference type="GO" id="GO:0005524">
    <property type="term" value="F:ATP binding"/>
    <property type="evidence" value="ECO:0007669"/>
    <property type="project" value="UniProtKB-KW"/>
</dbReference>
<dbReference type="Pfam" id="PF00005">
    <property type="entry name" value="ABC_tran"/>
    <property type="match status" value="1"/>
</dbReference>
<dbReference type="PANTHER" id="PTHR42771:SF2">
    <property type="entry name" value="IRON(3+)-HYDROXAMATE IMPORT ATP-BINDING PROTEIN FHUC"/>
    <property type="match status" value="1"/>
</dbReference>
<keyword evidence="5" id="KW-0547">Nucleotide-binding</keyword>
<dbReference type="Gene3D" id="3.40.50.300">
    <property type="entry name" value="P-loop containing nucleotide triphosphate hydrolases"/>
    <property type="match status" value="1"/>
</dbReference>
<dbReference type="SMART" id="SM00382">
    <property type="entry name" value="AAA"/>
    <property type="match status" value="1"/>
</dbReference>
<proteinExistence type="predicted"/>
<dbReference type="PROSITE" id="PS50893">
    <property type="entry name" value="ABC_TRANSPORTER_2"/>
    <property type="match status" value="1"/>
</dbReference>
<dbReference type="CDD" id="cd03214">
    <property type="entry name" value="ABC_Iron-Siderophores_B12_Hemin"/>
    <property type="match status" value="1"/>
</dbReference>
<dbReference type="InterPro" id="IPR051535">
    <property type="entry name" value="Siderophore_ABC-ATPase"/>
</dbReference>
<evidence type="ECO:0000256" key="7">
    <source>
        <dbReference type="ARBA" id="ARBA00023004"/>
    </source>
</evidence>
<dbReference type="AlphaFoldDB" id="K6X7Z7"/>
<keyword evidence="9" id="KW-0472">Membrane</keyword>
<evidence type="ECO:0000256" key="6">
    <source>
        <dbReference type="ARBA" id="ARBA00022840"/>
    </source>
</evidence>
<dbReference type="InterPro" id="IPR003439">
    <property type="entry name" value="ABC_transporter-like_ATP-bd"/>
</dbReference>
<dbReference type="FunFam" id="3.40.50.300:FF:000134">
    <property type="entry name" value="Iron-enterobactin ABC transporter ATP-binding protein"/>
    <property type="match status" value="1"/>
</dbReference>
<comment type="caution">
    <text evidence="12">The sequence shown here is derived from an EMBL/GenBank/DDBJ whole genome shotgun (WGS) entry which is preliminary data.</text>
</comment>
<evidence type="ECO:0000256" key="3">
    <source>
        <dbReference type="ARBA" id="ARBA00022475"/>
    </source>
</evidence>
<accession>K6X7Z7</accession>
<evidence type="ECO:0000259" key="11">
    <source>
        <dbReference type="PROSITE" id="PS50893"/>
    </source>
</evidence>
<keyword evidence="4" id="KW-0410">Iron transport</keyword>
<dbReference type="OrthoDB" id="5296765at2"/>
<keyword evidence="8" id="KW-0406">Ion transport</keyword>
<dbReference type="Proteomes" id="UP000008366">
    <property type="component" value="Unassembled WGS sequence"/>
</dbReference>
<feature type="compositionally biased region" description="Basic and acidic residues" evidence="10">
    <location>
        <begin position="275"/>
        <end position="284"/>
    </location>
</feature>
<dbReference type="RefSeq" id="WP_006591461.1">
    <property type="nucleotide sequence ID" value="NZ_BAHD01000014.1"/>
</dbReference>
<name>K6X7Z7_9MICO</name>
<keyword evidence="2" id="KW-0813">Transport</keyword>
<keyword evidence="7" id="KW-0408">Iron</keyword>
<dbReference type="InterPro" id="IPR017871">
    <property type="entry name" value="ABC_transporter-like_CS"/>
</dbReference>
<evidence type="ECO:0000313" key="12">
    <source>
        <dbReference type="EMBL" id="GAB94929.1"/>
    </source>
</evidence>
<dbReference type="GO" id="GO:0005886">
    <property type="term" value="C:plasma membrane"/>
    <property type="evidence" value="ECO:0007669"/>
    <property type="project" value="UniProtKB-SubCell"/>
</dbReference>
<sequence>MSESLFDVAALHVGYPRLPDVIRGLDLSLPRGGFTAVVGPNGCGKSTLLLTLARLLRPASGQVSLHRRPLTSYPARDLARTLAFLPQQPLAPDGIRVRDLVMRGRQPYRRFLLPATAVDHAAVDAALAATGTKDLADIELSGLSGGQRQRVWIAMTLAQDTDVVLLDEPTSFLDIAHQVDVLEAGAALARSGRSVVAVLHDLGLAARYADHLVVMKSGRRMASGAPHDVVNEDLVHEVFGLRCRVVADPETGTPLVVPRRRAGTCEPDQTVPTSTDERTAHACT</sequence>
<evidence type="ECO:0000256" key="8">
    <source>
        <dbReference type="ARBA" id="ARBA00023065"/>
    </source>
</evidence>